<feature type="transmembrane region" description="Helical" evidence="8">
    <location>
        <begin position="705"/>
        <end position="725"/>
    </location>
</feature>
<reference evidence="9 10" key="1">
    <citation type="journal article" date="2010" name="Cell">
        <title>The genome of Naegleria gruberi illuminates early eukaryotic versatility.</title>
        <authorList>
            <person name="Fritz-Laylin L.K."/>
            <person name="Prochnik S.E."/>
            <person name="Ginger M.L."/>
            <person name="Dacks J.B."/>
            <person name="Carpenter M.L."/>
            <person name="Field M.C."/>
            <person name="Kuo A."/>
            <person name="Paredez A."/>
            <person name="Chapman J."/>
            <person name="Pham J."/>
            <person name="Shu S."/>
            <person name="Neupane R."/>
            <person name="Cipriano M."/>
            <person name="Mancuso J."/>
            <person name="Tu H."/>
            <person name="Salamov A."/>
            <person name="Lindquist E."/>
            <person name="Shapiro H."/>
            <person name="Lucas S."/>
            <person name="Grigoriev I.V."/>
            <person name="Cande W.Z."/>
            <person name="Fulton C."/>
            <person name="Rokhsar D.S."/>
            <person name="Dawson S.C."/>
        </authorList>
    </citation>
    <scope>NUCLEOTIDE SEQUENCE [LARGE SCALE GENOMIC DNA]</scope>
    <source>
        <strain evidence="9 10">NEG-M</strain>
    </source>
</reference>
<dbReference type="Pfam" id="PF00474">
    <property type="entry name" value="SSF"/>
    <property type="match status" value="2"/>
</dbReference>
<dbReference type="GO" id="GO:0005412">
    <property type="term" value="F:D-glucose:sodium symporter activity"/>
    <property type="evidence" value="ECO:0007669"/>
    <property type="project" value="TreeGrafter"/>
</dbReference>
<dbReference type="eggNOG" id="KOG2349">
    <property type="taxonomic scope" value="Eukaryota"/>
</dbReference>
<evidence type="ECO:0000256" key="3">
    <source>
        <dbReference type="ARBA" id="ARBA00022692"/>
    </source>
</evidence>
<evidence type="ECO:0000256" key="7">
    <source>
        <dbReference type="SAM" id="MobiDB-lite"/>
    </source>
</evidence>
<dbReference type="EMBL" id="GG738879">
    <property type="protein sequence ID" value="EFC42504.1"/>
    <property type="molecule type" value="Genomic_DNA"/>
</dbReference>
<dbReference type="RefSeq" id="XP_002675248.1">
    <property type="nucleotide sequence ID" value="XM_002675202.1"/>
</dbReference>
<feature type="transmembrane region" description="Helical" evidence="8">
    <location>
        <begin position="531"/>
        <end position="555"/>
    </location>
</feature>
<dbReference type="PROSITE" id="PS00456">
    <property type="entry name" value="NA_SOLUT_SYMP_1"/>
    <property type="match status" value="1"/>
</dbReference>
<feature type="transmembrane region" description="Helical" evidence="8">
    <location>
        <begin position="132"/>
        <end position="155"/>
    </location>
</feature>
<protein>
    <submittedName>
        <fullName evidence="9">Predicted protein</fullName>
    </submittedName>
</protein>
<dbReference type="PANTHER" id="PTHR11819">
    <property type="entry name" value="SOLUTE CARRIER FAMILY 5"/>
    <property type="match status" value="1"/>
</dbReference>
<feature type="transmembrane region" description="Helical" evidence="8">
    <location>
        <begin position="410"/>
        <end position="433"/>
    </location>
</feature>
<evidence type="ECO:0000256" key="8">
    <source>
        <dbReference type="SAM" id="Phobius"/>
    </source>
</evidence>
<dbReference type="OrthoDB" id="6132759at2759"/>
<feature type="transmembrane region" description="Helical" evidence="8">
    <location>
        <begin position="282"/>
        <end position="305"/>
    </location>
</feature>
<keyword evidence="3 8" id="KW-0812">Transmembrane</keyword>
<dbReference type="NCBIfam" id="TIGR00813">
    <property type="entry name" value="sss"/>
    <property type="match status" value="1"/>
</dbReference>
<feature type="transmembrane region" description="Helical" evidence="8">
    <location>
        <begin position="175"/>
        <end position="195"/>
    </location>
</feature>
<dbReference type="AlphaFoldDB" id="D2VKV0"/>
<evidence type="ECO:0000313" key="9">
    <source>
        <dbReference type="EMBL" id="EFC42504.1"/>
    </source>
</evidence>
<feature type="transmembrane region" description="Helical" evidence="8">
    <location>
        <begin position="250"/>
        <end position="275"/>
    </location>
</feature>
<dbReference type="GeneID" id="8851725"/>
<name>D2VKV0_NAEGR</name>
<evidence type="ECO:0000256" key="4">
    <source>
        <dbReference type="ARBA" id="ARBA00022989"/>
    </source>
</evidence>
<feature type="transmembrane region" description="Helical" evidence="8">
    <location>
        <begin position="364"/>
        <end position="390"/>
    </location>
</feature>
<dbReference type="Gene3D" id="1.20.1730.10">
    <property type="entry name" value="Sodium/glucose cotransporter"/>
    <property type="match status" value="1"/>
</dbReference>
<dbReference type="InterPro" id="IPR018212">
    <property type="entry name" value="Na/solute_symporter_CS"/>
</dbReference>
<evidence type="ECO:0000256" key="2">
    <source>
        <dbReference type="ARBA" id="ARBA00006434"/>
    </source>
</evidence>
<dbReference type="OMA" id="ANAIRGC"/>
<proteinExistence type="inferred from homology"/>
<feature type="region of interest" description="Disordered" evidence="7">
    <location>
        <begin position="491"/>
        <end position="524"/>
    </location>
</feature>
<keyword evidence="10" id="KW-1185">Reference proteome</keyword>
<dbReference type="PROSITE" id="PS50283">
    <property type="entry name" value="NA_SOLUT_SYMP_3"/>
    <property type="match status" value="1"/>
</dbReference>
<dbReference type="STRING" id="5762.D2VKV0"/>
<evidence type="ECO:0000256" key="5">
    <source>
        <dbReference type="ARBA" id="ARBA00023136"/>
    </source>
</evidence>
<sequence length="726" mass="80325">MSTSSSSSSTSSGASPLQPLDIAVIVIYFILVIIVGLHSSLWSYIKRVYRWLQSKFKSNQQQIPQHLKEHDPYGDVAMQPIPSKDSLYDVATSISGSSTALDQNNSEGVVVSVENKEDNTKQEEEKKSSKDFFLANGNIGAIAIACSLFASNIGAEHIIGLSSSGASIGLAVGMAELYSPVWILVLGWLFIPFYLKTKVYTLPEFIEKRFDRTSRMYLSLLSLVMYVMTKISVSIYAGVVVFQVLLGWNIWVSAAAVVVATGIYTVLGGLSAVIYTEVLQTGVLVIGALLVYAQGMVQVGGYSHLKEQLPDSMLHLFQPPWHHDFPVTGVFLGMSWTSMWYWCTDQSIVQRALAAKDLANAIRGCILAAFLKFLPFFLMVIPGMIARVLIPQVEKDPNVAYILLIDKLVPVGVKGLIIAAILAALMSSLASIFHSSSTLFTMDLYRVVREYFDRKKLAENVKLNAESNIEVIEEKNEPRIEEEIEIQLDETKPSASVSDLGELDPMNDSPSTPREAAEDSTSELPNRNTEYVIVGKIAGAVVTVVGLGFIPVVQVLSKQLYIYTHKVMGYLAAPIAVIFLMGILSKTPNHYGSLFTLILGNTIGLSRLFLEAMFNSNAFDIYKLPDWSRTLVQIFIRSNFLHFSACMALLSIICLFLISYITGSSTPEKTENLTLNYSQLWKSAREFYNQQTSFKETIKNHFDHVLNVALSVILIGLLCVMYIVFG</sequence>
<feature type="transmembrane region" description="Helical" evidence="8">
    <location>
        <begin position="216"/>
        <end position="244"/>
    </location>
</feature>
<feature type="transmembrane region" description="Helical" evidence="8">
    <location>
        <begin position="325"/>
        <end position="343"/>
    </location>
</feature>
<gene>
    <name evidence="9" type="ORF">NAEGRDRAFT_69560</name>
</gene>
<dbReference type="Proteomes" id="UP000006671">
    <property type="component" value="Unassembled WGS sequence"/>
</dbReference>
<keyword evidence="5 8" id="KW-0472">Membrane</keyword>
<organism evidence="10">
    <name type="scientific">Naegleria gruberi</name>
    <name type="common">Amoeba</name>
    <dbReference type="NCBI Taxonomy" id="5762"/>
    <lineage>
        <taxon>Eukaryota</taxon>
        <taxon>Discoba</taxon>
        <taxon>Heterolobosea</taxon>
        <taxon>Tetramitia</taxon>
        <taxon>Eutetramitia</taxon>
        <taxon>Vahlkampfiidae</taxon>
        <taxon>Naegleria</taxon>
    </lineage>
</organism>
<dbReference type="VEuPathDB" id="AmoebaDB:NAEGRDRAFT_69560"/>
<dbReference type="InParanoid" id="D2VKV0"/>
<feature type="transmembrane region" description="Helical" evidence="8">
    <location>
        <begin position="567"/>
        <end position="584"/>
    </location>
</feature>
<dbReference type="PANTHER" id="PTHR11819:SF195">
    <property type="entry name" value="SODIUM_GLUCOSE COTRANSPORTER 4"/>
    <property type="match status" value="1"/>
</dbReference>
<keyword evidence="4 8" id="KW-1133">Transmembrane helix</keyword>
<accession>D2VKV0</accession>
<evidence type="ECO:0000256" key="1">
    <source>
        <dbReference type="ARBA" id="ARBA00004141"/>
    </source>
</evidence>
<dbReference type="GO" id="GO:0005886">
    <property type="term" value="C:plasma membrane"/>
    <property type="evidence" value="ECO:0007669"/>
    <property type="project" value="TreeGrafter"/>
</dbReference>
<feature type="transmembrane region" description="Helical" evidence="8">
    <location>
        <begin position="591"/>
        <end position="610"/>
    </location>
</feature>
<feature type="transmembrane region" description="Helical" evidence="8">
    <location>
        <begin position="640"/>
        <end position="661"/>
    </location>
</feature>
<evidence type="ECO:0000313" key="10">
    <source>
        <dbReference type="Proteomes" id="UP000006671"/>
    </source>
</evidence>
<feature type="transmembrane region" description="Helical" evidence="8">
    <location>
        <begin position="20"/>
        <end position="45"/>
    </location>
</feature>
<dbReference type="InterPro" id="IPR038377">
    <property type="entry name" value="Na/Glc_symporter_sf"/>
</dbReference>
<comment type="similarity">
    <text evidence="2 6">Belongs to the sodium:solute symporter (SSF) (TC 2.A.21) family.</text>
</comment>
<dbReference type="InterPro" id="IPR001734">
    <property type="entry name" value="Na/solute_symporter"/>
</dbReference>
<evidence type="ECO:0000256" key="6">
    <source>
        <dbReference type="RuleBase" id="RU362091"/>
    </source>
</evidence>
<comment type="subcellular location">
    <subcellularLocation>
        <location evidence="1">Membrane</location>
        <topology evidence="1">Multi-pass membrane protein</topology>
    </subcellularLocation>
</comment>
<dbReference type="KEGG" id="ngr:NAEGRDRAFT_69560"/>